<proteinExistence type="predicted"/>
<evidence type="ECO:0000313" key="1">
    <source>
        <dbReference type="EMBL" id="KAK9235305.1"/>
    </source>
</evidence>
<reference evidence="2" key="1">
    <citation type="journal article" date="2024" name="Front. Bioeng. Biotechnol.">
        <title>Genome-scale model development and genomic sequencing of the oleaginous clade Lipomyces.</title>
        <authorList>
            <person name="Czajka J.J."/>
            <person name="Han Y."/>
            <person name="Kim J."/>
            <person name="Mondo S.J."/>
            <person name="Hofstad B.A."/>
            <person name="Robles A."/>
            <person name="Haridas S."/>
            <person name="Riley R."/>
            <person name="LaButti K."/>
            <person name="Pangilinan J."/>
            <person name="Andreopoulos W."/>
            <person name="Lipzen A."/>
            <person name="Yan J."/>
            <person name="Wang M."/>
            <person name="Ng V."/>
            <person name="Grigoriev I.V."/>
            <person name="Spatafora J.W."/>
            <person name="Magnuson J.K."/>
            <person name="Baker S.E."/>
            <person name="Pomraning K.R."/>
        </authorList>
    </citation>
    <scope>NUCLEOTIDE SEQUENCE [LARGE SCALE GENOMIC DNA]</scope>
    <source>
        <strain evidence="2">CBS 7786</strain>
    </source>
</reference>
<gene>
    <name evidence="1" type="ORF">V1525DRAFT_348634</name>
</gene>
<accession>A0ACC3SV87</accession>
<comment type="caution">
    <text evidence="1">The sequence shown here is derived from an EMBL/GenBank/DDBJ whole genome shotgun (WGS) entry which is preliminary data.</text>
</comment>
<keyword evidence="2" id="KW-1185">Reference proteome</keyword>
<sequence>MNSSGRVFGRRGQQCVRELVLYSSASPNSVDIFALRNSLLGSKSLGCLLRERHYRSFVCSRFRNRQAFSTTGSLHRDASLRSPDSPAISYRQQTSPEDSESTTNNISSPDPPSPKEGVDAQIRTADVLNNLPSKIEERRSQLTKSLSQKLDMLQATLFRAGKTLNTITGYSEIELLRKAIEKQEQLLKQARKEVKAAKEAYTDAIAKRSASQREVNELLQRKHAWSANDLERFTELYRSDHANEQAEAVAHEQLTRAEHAADDAQAELSRSILARYHEEQIWSDKIRRASTWGTWVLMGVNVVLFLVVQLGLEPWKRKRLVGSFEDRVRNVLEAEMVMNRDKVESIIEGALAKQESYGSGSAVSDTKVQDEPLLAARDVVPRKSSLASSTRLRLSIHSVSDALAVLNVLTGHEDNGTTIPTDLVFESTRTELAIWSGACAVVGAGICALITTVFQWR</sequence>
<name>A0ACC3SV87_LIPKO</name>
<protein>
    <submittedName>
        <fullName evidence="1">Mdm33 family-domain-containing protein</fullName>
    </submittedName>
</protein>
<dbReference type="Proteomes" id="UP001433508">
    <property type="component" value="Unassembled WGS sequence"/>
</dbReference>
<organism evidence="1 2">
    <name type="scientific">Lipomyces kononenkoae</name>
    <name type="common">Yeast</name>
    <dbReference type="NCBI Taxonomy" id="34357"/>
    <lineage>
        <taxon>Eukaryota</taxon>
        <taxon>Fungi</taxon>
        <taxon>Dikarya</taxon>
        <taxon>Ascomycota</taxon>
        <taxon>Saccharomycotina</taxon>
        <taxon>Lipomycetes</taxon>
        <taxon>Lipomycetales</taxon>
        <taxon>Lipomycetaceae</taxon>
        <taxon>Lipomyces</taxon>
    </lineage>
</organism>
<dbReference type="EMBL" id="MU971422">
    <property type="protein sequence ID" value="KAK9235305.1"/>
    <property type="molecule type" value="Genomic_DNA"/>
</dbReference>
<evidence type="ECO:0000313" key="2">
    <source>
        <dbReference type="Proteomes" id="UP001433508"/>
    </source>
</evidence>